<protein>
    <submittedName>
        <fullName evidence="1">Uncharacterized protein</fullName>
    </submittedName>
</protein>
<sequence>MIIQILTQAATPIAILFMGHTPATMLSFEFWSDRSYLESSNTVSVKQLSVEREAAHLAQENAKLRRQQERFLEAAPAQLPKKNTLYRTSTAPF</sequence>
<proteinExistence type="predicted"/>
<dbReference type="Proteomes" id="UP000886885">
    <property type="component" value="Chromosome 5A"/>
</dbReference>
<name>A0A8X7ZVA7_POPTO</name>
<dbReference type="OrthoDB" id="644067at2759"/>
<dbReference type="AlphaFoldDB" id="A0A8X7ZVA7"/>
<reference evidence="1" key="1">
    <citation type="journal article" date="2020" name="bioRxiv">
        <title>Hybrid origin of Populus tomentosa Carr. identified through genome sequencing and phylogenomic analysis.</title>
        <authorList>
            <person name="An X."/>
            <person name="Gao K."/>
            <person name="Chen Z."/>
            <person name="Li J."/>
            <person name="Yang X."/>
            <person name="Yang X."/>
            <person name="Zhou J."/>
            <person name="Guo T."/>
            <person name="Zhao T."/>
            <person name="Huang S."/>
            <person name="Miao D."/>
            <person name="Khan W.U."/>
            <person name="Rao P."/>
            <person name="Ye M."/>
            <person name="Lei B."/>
            <person name="Liao W."/>
            <person name="Wang J."/>
            <person name="Ji L."/>
            <person name="Li Y."/>
            <person name="Guo B."/>
            <person name="Mustafa N.S."/>
            <person name="Li S."/>
            <person name="Yun Q."/>
            <person name="Keller S.R."/>
            <person name="Mao J."/>
            <person name="Zhang R."/>
            <person name="Strauss S.H."/>
        </authorList>
    </citation>
    <scope>NUCLEOTIDE SEQUENCE</scope>
    <source>
        <strain evidence="1">GM15</strain>
        <tissue evidence="1">Leaf</tissue>
    </source>
</reference>
<accession>A0A8X7ZVA7</accession>
<gene>
    <name evidence="1" type="ORF">POTOM_020130</name>
</gene>
<organism evidence="1 2">
    <name type="scientific">Populus tomentosa</name>
    <name type="common">Chinese white poplar</name>
    <dbReference type="NCBI Taxonomy" id="118781"/>
    <lineage>
        <taxon>Eukaryota</taxon>
        <taxon>Viridiplantae</taxon>
        <taxon>Streptophyta</taxon>
        <taxon>Embryophyta</taxon>
        <taxon>Tracheophyta</taxon>
        <taxon>Spermatophyta</taxon>
        <taxon>Magnoliopsida</taxon>
        <taxon>eudicotyledons</taxon>
        <taxon>Gunneridae</taxon>
        <taxon>Pentapetalae</taxon>
        <taxon>rosids</taxon>
        <taxon>fabids</taxon>
        <taxon>Malpighiales</taxon>
        <taxon>Salicaceae</taxon>
        <taxon>Saliceae</taxon>
        <taxon>Populus</taxon>
    </lineage>
</organism>
<comment type="caution">
    <text evidence="1">The sequence shown here is derived from an EMBL/GenBank/DDBJ whole genome shotgun (WGS) entry which is preliminary data.</text>
</comment>
<dbReference type="EMBL" id="JAAWWB010000009">
    <property type="protein sequence ID" value="KAG6776609.1"/>
    <property type="molecule type" value="Genomic_DNA"/>
</dbReference>
<evidence type="ECO:0000313" key="1">
    <source>
        <dbReference type="EMBL" id="KAG6776609.1"/>
    </source>
</evidence>
<evidence type="ECO:0000313" key="2">
    <source>
        <dbReference type="Proteomes" id="UP000886885"/>
    </source>
</evidence>
<keyword evidence="2" id="KW-1185">Reference proteome</keyword>